<evidence type="ECO:0000313" key="1">
    <source>
        <dbReference type="EMBL" id="KAL3854288.1"/>
    </source>
</evidence>
<accession>A0ABD3V0E4</accession>
<evidence type="ECO:0008006" key="3">
    <source>
        <dbReference type="Google" id="ProtNLM"/>
    </source>
</evidence>
<organism evidence="1 2">
    <name type="scientific">Sinanodonta woodiana</name>
    <name type="common">Chinese pond mussel</name>
    <name type="synonym">Anodonta woodiana</name>
    <dbReference type="NCBI Taxonomy" id="1069815"/>
    <lineage>
        <taxon>Eukaryota</taxon>
        <taxon>Metazoa</taxon>
        <taxon>Spiralia</taxon>
        <taxon>Lophotrochozoa</taxon>
        <taxon>Mollusca</taxon>
        <taxon>Bivalvia</taxon>
        <taxon>Autobranchia</taxon>
        <taxon>Heteroconchia</taxon>
        <taxon>Palaeoheterodonta</taxon>
        <taxon>Unionida</taxon>
        <taxon>Unionoidea</taxon>
        <taxon>Unionidae</taxon>
        <taxon>Unioninae</taxon>
        <taxon>Sinanodonta</taxon>
    </lineage>
</organism>
<dbReference type="EMBL" id="JBJQND010000014">
    <property type="protein sequence ID" value="KAL3854288.1"/>
    <property type="molecule type" value="Genomic_DNA"/>
</dbReference>
<gene>
    <name evidence="1" type="ORF">ACJMK2_013562</name>
</gene>
<proteinExistence type="predicted"/>
<keyword evidence="2" id="KW-1185">Reference proteome</keyword>
<protein>
    <recommendedName>
        <fullName evidence="3">Trafficking protein particle complex subunit</fullName>
    </recommendedName>
</protein>
<name>A0ABD3V0E4_SINWO</name>
<evidence type="ECO:0000313" key="2">
    <source>
        <dbReference type="Proteomes" id="UP001634394"/>
    </source>
</evidence>
<dbReference type="Proteomes" id="UP001634394">
    <property type="component" value="Unassembled WGS sequence"/>
</dbReference>
<comment type="caution">
    <text evidence="1">The sequence shown here is derived from an EMBL/GenBank/DDBJ whole genome shotgun (WGS) entry which is preliminary data.</text>
</comment>
<sequence>MYNLVILRERVLMQFCCDVNRLYTSVFGALTGSENFHELMRLQTAIKVIMNHIYYDKKSKRFVHLSCGNHPVFSEYSKLVKYAIVSGSYSEMAHIFALLAGISKLIRSNAPQLHVEFASKSFNCKLFERQ</sequence>
<reference evidence="1 2" key="1">
    <citation type="submission" date="2024-11" db="EMBL/GenBank/DDBJ databases">
        <title>Chromosome-level genome assembly of the freshwater bivalve Anodonta woodiana.</title>
        <authorList>
            <person name="Chen X."/>
        </authorList>
    </citation>
    <scope>NUCLEOTIDE SEQUENCE [LARGE SCALE GENOMIC DNA]</scope>
    <source>
        <strain evidence="1">MN2024</strain>
        <tissue evidence="1">Gills</tissue>
    </source>
</reference>
<dbReference type="AlphaFoldDB" id="A0ABD3V0E4"/>